<accession>A0ABS8W9L4</accession>
<evidence type="ECO:0000313" key="1">
    <source>
        <dbReference type="EMBL" id="MCE2594792.1"/>
    </source>
</evidence>
<organism evidence="1 2">
    <name type="scientific">Motilimonas cestriensis</name>
    <dbReference type="NCBI Taxonomy" id="2742685"/>
    <lineage>
        <taxon>Bacteria</taxon>
        <taxon>Pseudomonadati</taxon>
        <taxon>Pseudomonadota</taxon>
        <taxon>Gammaproteobacteria</taxon>
        <taxon>Alteromonadales</taxon>
        <taxon>Alteromonadales genera incertae sedis</taxon>
        <taxon>Motilimonas</taxon>
    </lineage>
</organism>
<protein>
    <submittedName>
        <fullName evidence="1">DUF6228 family protein</fullName>
    </submittedName>
</protein>
<sequence>MYHFTIKSSNTSASLTFCERDGDYYSVIYDSPAIKLKKRVWGYSDGGLLVDLFAYIAKQWKGWDGLQTWGSIEEDFGLSASCDHLGHVMLHLSFIENDGPEVWQAKVDIGLDSGQMDEVADNVRHFFRDKCLNMLSIK</sequence>
<dbReference type="Proteomes" id="UP001201273">
    <property type="component" value="Unassembled WGS sequence"/>
</dbReference>
<evidence type="ECO:0000313" key="2">
    <source>
        <dbReference type="Proteomes" id="UP001201273"/>
    </source>
</evidence>
<name>A0ABS8W9L4_9GAMM</name>
<gene>
    <name evidence="1" type="ORF">K6Y31_08175</name>
</gene>
<dbReference type="RefSeq" id="WP_233052311.1">
    <property type="nucleotide sequence ID" value="NZ_JAIMJA010000006.1"/>
</dbReference>
<dbReference type="Pfam" id="PF19739">
    <property type="entry name" value="DUF6228"/>
    <property type="match status" value="1"/>
</dbReference>
<dbReference type="InterPro" id="IPR046196">
    <property type="entry name" value="DUF6228"/>
</dbReference>
<dbReference type="EMBL" id="JAIMJA010000006">
    <property type="protein sequence ID" value="MCE2594792.1"/>
    <property type="molecule type" value="Genomic_DNA"/>
</dbReference>
<keyword evidence="2" id="KW-1185">Reference proteome</keyword>
<reference evidence="1 2" key="1">
    <citation type="journal article" date="2022" name="Environ. Microbiol. Rep.">
        <title>Eco-phylogenetic analyses reveal divergent evolution of vitamin B12 metabolism in the marine bacterial family 'Psychromonadaceae'.</title>
        <authorList>
            <person name="Jin X."/>
            <person name="Yang Y."/>
            <person name="Cao H."/>
            <person name="Gao B."/>
            <person name="Zhao Z."/>
        </authorList>
    </citation>
    <scope>NUCLEOTIDE SEQUENCE [LARGE SCALE GENOMIC DNA]</scope>
    <source>
        <strain evidence="1 2">MKS20</strain>
    </source>
</reference>
<comment type="caution">
    <text evidence="1">The sequence shown here is derived from an EMBL/GenBank/DDBJ whole genome shotgun (WGS) entry which is preliminary data.</text>
</comment>
<proteinExistence type="predicted"/>